<accession>A0ABP0X4F2</accession>
<dbReference type="EMBL" id="OZ020100">
    <property type="protein sequence ID" value="CAK9273993.1"/>
    <property type="molecule type" value="Genomic_DNA"/>
</dbReference>
<evidence type="ECO:0000313" key="2">
    <source>
        <dbReference type="Proteomes" id="UP001497444"/>
    </source>
</evidence>
<gene>
    <name evidence="1" type="ORF">CSSPJE1EN1_LOCUS19471</name>
</gene>
<proteinExistence type="predicted"/>
<organism evidence="1 2">
    <name type="scientific">Sphagnum jensenii</name>
    <dbReference type="NCBI Taxonomy" id="128206"/>
    <lineage>
        <taxon>Eukaryota</taxon>
        <taxon>Viridiplantae</taxon>
        <taxon>Streptophyta</taxon>
        <taxon>Embryophyta</taxon>
        <taxon>Bryophyta</taxon>
        <taxon>Sphagnophytina</taxon>
        <taxon>Sphagnopsida</taxon>
        <taxon>Sphagnales</taxon>
        <taxon>Sphagnaceae</taxon>
        <taxon>Sphagnum</taxon>
    </lineage>
</organism>
<sequence length="124" mass="13473">MLDVVTATNADEEATPIVEVVEAAEDEDLEAADGKQALQKGPIRYYDKRQQLELVLAAQELFELGDLEVDPTGSGEEGNCGVETKGTDIGNDATCLALLREGMLLDTIDLEEGKRARKRANNYC</sequence>
<reference evidence="1" key="1">
    <citation type="submission" date="2024-02" db="EMBL/GenBank/DDBJ databases">
        <authorList>
            <consortium name="ELIXIR-Norway"/>
            <consortium name="Elixir Norway"/>
        </authorList>
    </citation>
    <scope>NUCLEOTIDE SEQUENCE</scope>
</reference>
<dbReference type="Proteomes" id="UP001497444">
    <property type="component" value="Chromosome 5"/>
</dbReference>
<protein>
    <submittedName>
        <fullName evidence="1">Uncharacterized protein</fullName>
    </submittedName>
</protein>
<evidence type="ECO:0000313" key="1">
    <source>
        <dbReference type="EMBL" id="CAK9273993.1"/>
    </source>
</evidence>
<keyword evidence="2" id="KW-1185">Reference proteome</keyword>
<name>A0ABP0X4F2_9BRYO</name>